<dbReference type="Proteomes" id="UP000230002">
    <property type="component" value="Unassembled WGS sequence"/>
</dbReference>
<feature type="compositionally biased region" description="Basic and acidic residues" evidence="1">
    <location>
        <begin position="453"/>
        <end position="464"/>
    </location>
</feature>
<feature type="region of interest" description="Disordered" evidence="1">
    <location>
        <begin position="439"/>
        <end position="476"/>
    </location>
</feature>
<comment type="caution">
    <text evidence="2">The sequence shown here is derived from an EMBL/GenBank/DDBJ whole genome shotgun (WGS) entry which is preliminary data.</text>
</comment>
<protein>
    <submittedName>
        <fullName evidence="2">Uncharacterized protein</fullName>
    </submittedName>
</protein>
<evidence type="ECO:0000313" key="2">
    <source>
        <dbReference type="EMBL" id="PIL35644.1"/>
    </source>
</evidence>
<feature type="region of interest" description="Disordered" evidence="1">
    <location>
        <begin position="31"/>
        <end position="60"/>
    </location>
</feature>
<dbReference type="AlphaFoldDB" id="A0A2G8SPF2"/>
<gene>
    <name evidence="2" type="ORF">GSI_02373</name>
</gene>
<accession>A0A2G8SPF2</accession>
<feature type="region of interest" description="Disordered" evidence="1">
    <location>
        <begin position="287"/>
        <end position="427"/>
    </location>
</feature>
<feature type="compositionally biased region" description="Basic residues" evidence="1">
    <location>
        <begin position="257"/>
        <end position="272"/>
    </location>
</feature>
<feature type="region of interest" description="Disordered" evidence="1">
    <location>
        <begin position="100"/>
        <end position="128"/>
    </location>
</feature>
<name>A0A2G8SPF2_9APHY</name>
<organism evidence="2 3">
    <name type="scientific">Ganoderma sinense ZZ0214-1</name>
    <dbReference type="NCBI Taxonomy" id="1077348"/>
    <lineage>
        <taxon>Eukaryota</taxon>
        <taxon>Fungi</taxon>
        <taxon>Dikarya</taxon>
        <taxon>Basidiomycota</taxon>
        <taxon>Agaricomycotina</taxon>
        <taxon>Agaricomycetes</taxon>
        <taxon>Polyporales</taxon>
        <taxon>Polyporaceae</taxon>
        <taxon>Ganoderma</taxon>
    </lineage>
</organism>
<feature type="compositionally biased region" description="Polar residues" evidence="1">
    <location>
        <begin position="316"/>
        <end position="334"/>
    </location>
</feature>
<reference evidence="2 3" key="1">
    <citation type="journal article" date="2015" name="Sci. Rep.">
        <title>Chromosome-level genome map provides insights into diverse defense mechanisms in the medicinal fungus Ganoderma sinense.</title>
        <authorList>
            <person name="Zhu Y."/>
            <person name="Xu J."/>
            <person name="Sun C."/>
            <person name="Zhou S."/>
            <person name="Xu H."/>
            <person name="Nelson D.R."/>
            <person name="Qian J."/>
            <person name="Song J."/>
            <person name="Luo H."/>
            <person name="Xiang L."/>
            <person name="Li Y."/>
            <person name="Xu Z."/>
            <person name="Ji A."/>
            <person name="Wang L."/>
            <person name="Lu S."/>
            <person name="Hayward A."/>
            <person name="Sun W."/>
            <person name="Li X."/>
            <person name="Schwartz D.C."/>
            <person name="Wang Y."/>
            <person name="Chen S."/>
        </authorList>
    </citation>
    <scope>NUCLEOTIDE SEQUENCE [LARGE SCALE GENOMIC DNA]</scope>
    <source>
        <strain evidence="2 3">ZZ0214-1</strain>
    </source>
</reference>
<dbReference type="OrthoDB" id="2756183at2759"/>
<keyword evidence="3" id="KW-1185">Reference proteome</keyword>
<feature type="compositionally biased region" description="Basic and acidic residues" evidence="1">
    <location>
        <begin position="366"/>
        <end position="382"/>
    </location>
</feature>
<feature type="compositionally biased region" description="Polar residues" evidence="1">
    <location>
        <begin position="394"/>
        <end position="411"/>
    </location>
</feature>
<sequence length="582" mass="63242">MPTFPRIGGIESYTLVTSVQTVDWPSELQFSEFPEDSFPSPQHFSPLTNPTGSYLSGTSDGFLSSPPSALTLVDNSPPSPSPHLASEEATLAQRRGVTRLLSLRSNPNPNVGDRSIPQRPKSPFASLSPLSPRFAFNRLRRSELDSPDDKCLTDCHAGVFDPFSRASPSVFYGDGGKPSHEPLVNSWFSGPEGSSETDHPEIQVLSPLNDLSVYLCGPPQPHTDMPAKAKSRLHIWVSGIEPQPPTLVAQSSAQRRVPLHRGPKRKNRKPKLRPPNLAALREIVNGQQQQQSIVSPTCPPRIVVPQQQDAPRRASQRNGPTASPKSASVDTTLGPQRRRPIASLPPPPELVTSTEAFPVAPASRRLTRESISEPVIVRREGDNDGNGNVGAAPPQTQTDAETERLSQSQCHRSVPVPHEPGGRQSQGRYLEEAPRLQHKHEAETHILPLRLRRNYDKPLPKEPEPQASDKPLPRDPLGCRTDKPLPLVPPEARLNGLLVLLHQAGVIADSAPSLHALALACGPGSGQGARSSVYPRMSLKGSVSMDLRRALLGSRNDKAGQDHFAARSSSLWSIATQWAYAV</sequence>
<feature type="compositionally biased region" description="Polar residues" evidence="1">
    <location>
        <begin position="39"/>
        <end position="60"/>
    </location>
</feature>
<dbReference type="EMBL" id="AYKW01000003">
    <property type="protein sequence ID" value="PIL35644.1"/>
    <property type="molecule type" value="Genomic_DNA"/>
</dbReference>
<feature type="region of interest" description="Disordered" evidence="1">
    <location>
        <begin position="65"/>
        <end position="84"/>
    </location>
</feature>
<evidence type="ECO:0000256" key="1">
    <source>
        <dbReference type="SAM" id="MobiDB-lite"/>
    </source>
</evidence>
<evidence type="ECO:0000313" key="3">
    <source>
        <dbReference type="Proteomes" id="UP000230002"/>
    </source>
</evidence>
<proteinExistence type="predicted"/>
<feature type="compositionally biased region" description="Polar residues" evidence="1">
    <location>
        <begin position="65"/>
        <end position="76"/>
    </location>
</feature>
<feature type="region of interest" description="Disordered" evidence="1">
    <location>
        <begin position="246"/>
        <end position="275"/>
    </location>
</feature>